<feature type="compositionally biased region" description="Low complexity" evidence="6">
    <location>
        <begin position="208"/>
        <end position="218"/>
    </location>
</feature>
<keyword evidence="5" id="KW-0472">Membrane</keyword>
<evidence type="ECO:0000313" key="10">
    <source>
        <dbReference type="Proteomes" id="UP000030645"/>
    </source>
</evidence>
<keyword evidence="4" id="KW-0249">Electron transport</keyword>
<evidence type="ECO:0000256" key="7">
    <source>
        <dbReference type="SAM" id="SignalP"/>
    </source>
</evidence>
<keyword evidence="10" id="KW-1185">Reference proteome</keyword>
<dbReference type="OrthoDB" id="1720670at2759"/>
<dbReference type="KEGG" id="mnt:21398913"/>
<dbReference type="PROSITE" id="PS50836">
    <property type="entry name" value="DOMON"/>
    <property type="match status" value="1"/>
</dbReference>
<proteinExistence type="predicted"/>
<dbReference type="PANTHER" id="PTHR23130">
    <property type="entry name" value="CYTOCHROME B561 AND DOMON DOMAIN-CONTAINING PROTEIN"/>
    <property type="match status" value="1"/>
</dbReference>
<evidence type="ECO:0000259" key="8">
    <source>
        <dbReference type="PROSITE" id="PS50836"/>
    </source>
</evidence>
<dbReference type="AlphaFoldDB" id="W9RDX8"/>
<feature type="signal peptide" evidence="7">
    <location>
        <begin position="1"/>
        <end position="25"/>
    </location>
</feature>
<dbReference type="GO" id="GO:0016020">
    <property type="term" value="C:membrane"/>
    <property type="evidence" value="ECO:0007669"/>
    <property type="project" value="UniProtKB-SubCell"/>
</dbReference>
<sequence length="250" mass="26550">MASLFPPLLLLAISLSIFLISPAQSQSCKSQKFPNNKLYANCSDLKVLTSYLHWTYNASNSSLSVAFTAPPAKSDGWVAWAINPTGTGMAGAQAFVAVRHSNGSITPRTYNISSYYSVVQSNLSFEFWDYSTEYSNGSITIFASVKVPEKKSLNHIWQVGPGINQTGFLIKHDFNQENLAAKGILELVSNSAGTAPTASPSPSPSSSPAPDTGNSTNSGKNGGVSLFGSRSSFGFSVASLLLVFVNLVAF</sequence>
<organism evidence="9 10">
    <name type="scientific">Morus notabilis</name>
    <dbReference type="NCBI Taxonomy" id="981085"/>
    <lineage>
        <taxon>Eukaryota</taxon>
        <taxon>Viridiplantae</taxon>
        <taxon>Streptophyta</taxon>
        <taxon>Embryophyta</taxon>
        <taxon>Tracheophyta</taxon>
        <taxon>Spermatophyta</taxon>
        <taxon>Magnoliopsida</taxon>
        <taxon>eudicotyledons</taxon>
        <taxon>Gunneridae</taxon>
        <taxon>Pentapetalae</taxon>
        <taxon>rosids</taxon>
        <taxon>fabids</taxon>
        <taxon>Rosales</taxon>
        <taxon>Moraceae</taxon>
        <taxon>Moreae</taxon>
        <taxon>Morus</taxon>
    </lineage>
</organism>
<evidence type="ECO:0000256" key="5">
    <source>
        <dbReference type="ARBA" id="ARBA00023136"/>
    </source>
</evidence>
<dbReference type="CDD" id="cd09629">
    <property type="entry name" value="DOMON_CIL1_like"/>
    <property type="match status" value="1"/>
</dbReference>
<feature type="chain" id="PRO_5004929474" description="DOMON domain-containing protein" evidence="7">
    <location>
        <begin position="26"/>
        <end position="250"/>
    </location>
</feature>
<gene>
    <name evidence="9" type="ORF">L484_015832</name>
</gene>
<feature type="domain" description="DOMON" evidence="8">
    <location>
        <begin position="48"/>
        <end position="173"/>
    </location>
</feature>
<evidence type="ECO:0000256" key="6">
    <source>
        <dbReference type="SAM" id="MobiDB-lite"/>
    </source>
</evidence>
<protein>
    <recommendedName>
        <fullName evidence="8">DOMON domain-containing protein</fullName>
    </recommendedName>
</protein>
<dbReference type="Pfam" id="PF04526">
    <property type="entry name" value="DUF568"/>
    <property type="match status" value="1"/>
</dbReference>
<dbReference type="InterPro" id="IPR045265">
    <property type="entry name" value="AIR12_DOMON"/>
</dbReference>
<evidence type="ECO:0000256" key="4">
    <source>
        <dbReference type="ARBA" id="ARBA00022982"/>
    </source>
</evidence>
<evidence type="ECO:0000256" key="1">
    <source>
        <dbReference type="ARBA" id="ARBA00004370"/>
    </source>
</evidence>
<comment type="subcellular location">
    <subcellularLocation>
        <location evidence="1">Membrane</location>
    </subcellularLocation>
</comment>
<evidence type="ECO:0000256" key="3">
    <source>
        <dbReference type="ARBA" id="ARBA00022729"/>
    </source>
</evidence>
<keyword evidence="2" id="KW-0813">Transport</keyword>
<name>W9RDX8_9ROSA</name>
<accession>W9RDX8</accession>
<evidence type="ECO:0000313" key="9">
    <source>
        <dbReference type="EMBL" id="EXB84501.1"/>
    </source>
</evidence>
<dbReference type="Proteomes" id="UP000030645">
    <property type="component" value="Unassembled WGS sequence"/>
</dbReference>
<reference evidence="10" key="1">
    <citation type="submission" date="2013-01" db="EMBL/GenBank/DDBJ databases">
        <title>Draft Genome Sequence of a Mulberry Tree, Morus notabilis C.K. Schneid.</title>
        <authorList>
            <person name="He N."/>
            <person name="Zhao S."/>
        </authorList>
    </citation>
    <scope>NUCLEOTIDE SEQUENCE</scope>
</reference>
<dbReference type="EMBL" id="KE344892">
    <property type="protein sequence ID" value="EXB84501.1"/>
    <property type="molecule type" value="Genomic_DNA"/>
</dbReference>
<feature type="region of interest" description="Disordered" evidence="6">
    <location>
        <begin position="192"/>
        <end position="218"/>
    </location>
</feature>
<dbReference type="PANTHER" id="PTHR23130:SF157">
    <property type="entry name" value="AUXIN-INDUCED IN ROOT CULTURES PROTEIN 12"/>
    <property type="match status" value="1"/>
</dbReference>
<dbReference type="STRING" id="981085.W9RDX8"/>
<dbReference type="InterPro" id="IPR005018">
    <property type="entry name" value="DOMON_domain"/>
</dbReference>
<evidence type="ECO:0000256" key="2">
    <source>
        <dbReference type="ARBA" id="ARBA00022448"/>
    </source>
</evidence>
<dbReference type="eggNOG" id="KOG4293">
    <property type="taxonomic scope" value="Eukaryota"/>
</dbReference>
<keyword evidence="3 7" id="KW-0732">Signal</keyword>